<dbReference type="EMBL" id="KN835681">
    <property type="protein sequence ID" value="KIK34958.1"/>
    <property type="molecule type" value="Genomic_DNA"/>
</dbReference>
<dbReference type="InParanoid" id="A0A0D0ASN7"/>
<evidence type="ECO:0000256" key="1">
    <source>
        <dbReference type="SAM" id="MobiDB-lite"/>
    </source>
</evidence>
<evidence type="ECO:0000313" key="3">
    <source>
        <dbReference type="Proteomes" id="UP000054485"/>
    </source>
</evidence>
<reference evidence="2 3" key="1">
    <citation type="submission" date="2014-04" db="EMBL/GenBank/DDBJ databases">
        <authorList>
            <consortium name="DOE Joint Genome Institute"/>
            <person name="Kuo A."/>
            <person name="Ruytinx J."/>
            <person name="Rineau F."/>
            <person name="Colpaert J."/>
            <person name="Kohler A."/>
            <person name="Nagy L.G."/>
            <person name="Floudas D."/>
            <person name="Copeland A."/>
            <person name="Barry K.W."/>
            <person name="Cichocki N."/>
            <person name="Veneault-Fourrey C."/>
            <person name="LaButti K."/>
            <person name="Lindquist E.A."/>
            <person name="Lipzen A."/>
            <person name="Lundell T."/>
            <person name="Morin E."/>
            <person name="Murat C."/>
            <person name="Sun H."/>
            <person name="Tunlid A."/>
            <person name="Henrissat B."/>
            <person name="Grigoriev I.V."/>
            <person name="Hibbett D.S."/>
            <person name="Martin F."/>
            <person name="Nordberg H.P."/>
            <person name="Cantor M.N."/>
            <person name="Hua S.X."/>
        </authorList>
    </citation>
    <scope>NUCLEOTIDE SEQUENCE [LARGE SCALE GENOMIC DNA]</scope>
    <source>
        <strain evidence="2 3">UH-Slu-Lm8-n1</strain>
    </source>
</reference>
<gene>
    <name evidence="2" type="ORF">CY34DRAFT_607689</name>
</gene>
<name>A0A0D0ASN7_9AGAM</name>
<dbReference type="Proteomes" id="UP000054485">
    <property type="component" value="Unassembled WGS sequence"/>
</dbReference>
<feature type="region of interest" description="Disordered" evidence="1">
    <location>
        <begin position="23"/>
        <end position="44"/>
    </location>
</feature>
<dbReference type="HOGENOM" id="CLU_2832900_0_0_1"/>
<sequence>MHYGMSMQSGTKAVQELEVTYAESQLARQHHRPNPLPENSERTTRKSLVCGFRVMGSFTQAADERS</sequence>
<organism evidence="2 3">
    <name type="scientific">Suillus luteus UH-Slu-Lm8-n1</name>
    <dbReference type="NCBI Taxonomy" id="930992"/>
    <lineage>
        <taxon>Eukaryota</taxon>
        <taxon>Fungi</taxon>
        <taxon>Dikarya</taxon>
        <taxon>Basidiomycota</taxon>
        <taxon>Agaricomycotina</taxon>
        <taxon>Agaricomycetes</taxon>
        <taxon>Agaricomycetidae</taxon>
        <taxon>Boletales</taxon>
        <taxon>Suillineae</taxon>
        <taxon>Suillaceae</taxon>
        <taxon>Suillus</taxon>
    </lineage>
</organism>
<evidence type="ECO:0000313" key="2">
    <source>
        <dbReference type="EMBL" id="KIK34958.1"/>
    </source>
</evidence>
<protein>
    <submittedName>
        <fullName evidence="2">Uncharacterized protein</fullName>
    </submittedName>
</protein>
<reference evidence="3" key="2">
    <citation type="submission" date="2015-01" db="EMBL/GenBank/DDBJ databases">
        <title>Evolutionary Origins and Diversification of the Mycorrhizal Mutualists.</title>
        <authorList>
            <consortium name="DOE Joint Genome Institute"/>
            <consortium name="Mycorrhizal Genomics Consortium"/>
            <person name="Kohler A."/>
            <person name="Kuo A."/>
            <person name="Nagy L.G."/>
            <person name="Floudas D."/>
            <person name="Copeland A."/>
            <person name="Barry K.W."/>
            <person name="Cichocki N."/>
            <person name="Veneault-Fourrey C."/>
            <person name="LaButti K."/>
            <person name="Lindquist E.A."/>
            <person name="Lipzen A."/>
            <person name="Lundell T."/>
            <person name="Morin E."/>
            <person name="Murat C."/>
            <person name="Riley R."/>
            <person name="Ohm R."/>
            <person name="Sun H."/>
            <person name="Tunlid A."/>
            <person name="Henrissat B."/>
            <person name="Grigoriev I.V."/>
            <person name="Hibbett D.S."/>
            <person name="Martin F."/>
        </authorList>
    </citation>
    <scope>NUCLEOTIDE SEQUENCE [LARGE SCALE GENOMIC DNA]</scope>
    <source>
        <strain evidence="3">UH-Slu-Lm8-n1</strain>
    </source>
</reference>
<keyword evidence="3" id="KW-1185">Reference proteome</keyword>
<dbReference type="AlphaFoldDB" id="A0A0D0ASN7"/>
<proteinExistence type="predicted"/>
<accession>A0A0D0ASN7</accession>